<comment type="caution">
    <text evidence="1">The sequence shown here is derived from an EMBL/GenBank/DDBJ whole genome shotgun (WGS) entry which is preliminary data.</text>
</comment>
<evidence type="ECO:0000313" key="2">
    <source>
        <dbReference type="Proteomes" id="UP000283458"/>
    </source>
</evidence>
<dbReference type="EMBL" id="QYUL01000001">
    <property type="protein sequence ID" value="RJF83570.1"/>
    <property type="molecule type" value="Genomic_DNA"/>
</dbReference>
<dbReference type="Proteomes" id="UP000283458">
    <property type="component" value="Unassembled WGS sequence"/>
</dbReference>
<name>A0A418W0N7_9PROT</name>
<evidence type="ECO:0000313" key="1">
    <source>
        <dbReference type="EMBL" id="RJF83570.1"/>
    </source>
</evidence>
<dbReference type="AlphaFoldDB" id="A0A418W0N7"/>
<gene>
    <name evidence="1" type="ORF">D3877_02655</name>
</gene>
<organism evidence="1 2">
    <name type="scientific">Azospirillum cavernae</name>
    <dbReference type="NCBI Taxonomy" id="2320860"/>
    <lineage>
        <taxon>Bacteria</taxon>
        <taxon>Pseudomonadati</taxon>
        <taxon>Pseudomonadota</taxon>
        <taxon>Alphaproteobacteria</taxon>
        <taxon>Rhodospirillales</taxon>
        <taxon>Azospirillaceae</taxon>
        <taxon>Azospirillum</taxon>
    </lineage>
</organism>
<proteinExistence type="predicted"/>
<protein>
    <submittedName>
        <fullName evidence="1">Uncharacterized protein</fullName>
    </submittedName>
</protein>
<reference evidence="1 2" key="1">
    <citation type="submission" date="2018-09" db="EMBL/GenBank/DDBJ databases">
        <authorList>
            <person name="Zhu H."/>
        </authorList>
    </citation>
    <scope>NUCLEOTIDE SEQUENCE [LARGE SCALE GENOMIC DNA]</scope>
    <source>
        <strain evidence="1 2">K2W22B-5</strain>
    </source>
</reference>
<sequence length="111" mass="12596">MGFGEAGRANGRAVHRFHRDQAGIAKAANAFEQTQMRRSGHGLADMFENRNLIVRRDGDQTSPMRVDAVAHDGCWKDGLFFQRQRNAAACWRIRASEGPKPSLPARRRHRR</sequence>
<keyword evidence="2" id="KW-1185">Reference proteome</keyword>
<accession>A0A418W0N7</accession>